<dbReference type="RefSeq" id="WP_005883545.1">
    <property type="nucleotide sequence ID" value="NZ_ADNU01000031.1"/>
</dbReference>
<proteinExistence type="predicted"/>
<comment type="caution">
    <text evidence="2">The sequence shown here is derived from an EMBL/GenBank/DDBJ whole genome shotgun (WGS) entry which is preliminary data.</text>
</comment>
<sequence length="80" mass="9131">MVRTLVEILEPTEGRVYDVAGDYGTLLTRLELADYNDDSETERVEAFPEWRHHYNHHRGHTSLKGQLPAARVPNLSGQNS</sequence>
<dbReference type="EMBL" id="ADNU01000031">
    <property type="protein sequence ID" value="EFG47661.1"/>
    <property type="molecule type" value="Genomic_DNA"/>
</dbReference>
<gene>
    <name evidence="2" type="ORF">HMPREF0183_1066</name>
</gene>
<dbReference type="STRING" id="585530.HMPREF0183_1066"/>
<evidence type="ECO:0000313" key="2">
    <source>
        <dbReference type="EMBL" id="EFG47661.1"/>
    </source>
</evidence>
<dbReference type="Proteomes" id="UP000005714">
    <property type="component" value="Unassembled WGS sequence"/>
</dbReference>
<reference evidence="2 3" key="1">
    <citation type="submission" date="2010-04" db="EMBL/GenBank/DDBJ databases">
        <authorList>
            <person name="Qin X."/>
            <person name="Bachman B."/>
            <person name="Battles P."/>
            <person name="Bell A."/>
            <person name="Bess C."/>
            <person name="Bickham C."/>
            <person name="Chaboub L."/>
            <person name="Chen D."/>
            <person name="Coyle M."/>
            <person name="Deiros D.R."/>
            <person name="Dinh H."/>
            <person name="Forbes L."/>
            <person name="Fowler G."/>
            <person name="Francisco L."/>
            <person name="Fu Q."/>
            <person name="Gubbala S."/>
            <person name="Hale W."/>
            <person name="Han Y."/>
            <person name="Hemphill L."/>
            <person name="Highlander S.K."/>
            <person name="Hirani K."/>
            <person name="Hogues M."/>
            <person name="Jackson L."/>
            <person name="Jakkamsetti A."/>
            <person name="Javaid M."/>
            <person name="Jiang H."/>
            <person name="Korchina V."/>
            <person name="Kovar C."/>
            <person name="Lara F."/>
            <person name="Lee S."/>
            <person name="Mata R."/>
            <person name="Mathew T."/>
            <person name="Moen C."/>
            <person name="Morales K."/>
            <person name="Munidasa M."/>
            <person name="Nazareth L."/>
            <person name="Ngo R."/>
            <person name="Nguyen L."/>
            <person name="Okwuonu G."/>
            <person name="Ongeri F."/>
            <person name="Patil S."/>
            <person name="Petrosino J."/>
            <person name="Pham C."/>
            <person name="Pham P."/>
            <person name="Pu L.-L."/>
            <person name="Puazo M."/>
            <person name="Raj R."/>
            <person name="Reid J."/>
            <person name="Rouhana J."/>
            <person name="Saada N."/>
            <person name="Shang Y."/>
            <person name="Simmons D."/>
            <person name="Thornton R."/>
            <person name="Warren J."/>
            <person name="Weissenberger G."/>
            <person name="Zhang J."/>
            <person name="Zhang L."/>
            <person name="Zhou C."/>
            <person name="Zhu D."/>
            <person name="Muzny D."/>
            <person name="Worley K."/>
            <person name="Gibbs R."/>
        </authorList>
    </citation>
    <scope>NUCLEOTIDE SEQUENCE [LARGE SCALE GENOMIC DNA]</scope>
    <source>
        <strain evidence="2 3">ATCC 49030</strain>
    </source>
</reference>
<evidence type="ECO:0000256" key="1">
    <source>
        <dbReference type="SAM" id="MobiDB-lite"/>
    </source>
</evidence>
<accession>D4YMA6</accession>
<dbReference type="AlphaFoldDB" id="D4YMA6"/>
<evidence type="ECO:0000313" key="3">
    <source>
        <dbReference type="Proteomes" id="UP000005714"/>
    </source>
</evidence>
<protein>
    <submittedName>
        <fullName evidence="2">Uncharacterized protein</fullName>
    </submittedName>
</protein>
<keyword evidence="3" id="KW-1185">Reference proteome</keyword>
<feature type="region of interest" description="Disordered" evidence="1">
    <location>
        <begin position="57"/>
        <end position="80"/>
    </location>
</feature>
<dbReference type="eggNOG" id="COG2801">
    <property type="taxonomic scope" value="Bacteria"/>
</dbReference>
<name>D4YMA6_9MICO</name>
<organism evidence="2 3">
    <name type="scientific">Brevibacterium mcbrellneri ATCC 49030</name>
    <dbReference type="NCBI Taxonomy" id="585530"/>
    <lineage>
        <taxon>Bacteria</taxon>
        <taxon>Bacillati</taxon>
        <taxon>Actinomycetota</taxon>
        <taxon>Actinomycetes</taxon>
        <taxon>Micrococcales</taxon>
        <taxon>Brevibacteriaceae</taxon>
        <taxon>Brevibacterium</taxon>
    </lineage>
</organism>